<dbReference type="Gramene" id="PVH64236">
    <property type="protein sequence ID" value="PVH64236"/>
    <property type="gene ID" value="PAHAL_2G220100"/>
</dbReference>
<sequence length="99" mass="10738">MRASSSSATRDAAALSSRSTHPSYRSSPFPRRAHSCPRASTASPRERSARDVSARPSSRWRRPPSPPRTQARSCERSAPMASSRSRSSSSSPPRSRPTG</sequence>
<dbReference type="Proteomes" id="UP000243499">
    <property type="component" value="Chromosome 2"/>
</dbReference>
<feature type="compositionally biased region" description="Basic and acidic residues" evidence="1">
    <location>
        <begin position="44"/>
        <end position="53"/>
    </location>
</feature>
<evidence type="ECO:0000313" key="2">
    <source>
        <dbReference type="EMBL" id="PVH64236.1"/>
    </source>
</evidence>
<organism evidence="2">
    <name type="scientific">Panicum hallii</name>
    <dbReference type="NCBI Taxonomy" id="206008"/>
    <lineage>
        <taxon>Eukaryota</taxon>
        <taxon>Viridiplantae</taxon>
        <taxon>Streptophyta</taxon>
        <taxon>Embryophyta</taxon>
        <taxon>Tracheophyta</taxon>
        <taxon>Spermatophyta</taxon>
        <taxon>Magnoliopsida</taxon>
        <taxon>Liliopsida</taxon>
        <taxon>Poales</taxon>
        <taxon>Poaceae</taxon>
        <taxon>PACMAD clade</taxon>
        <taxon>Panicoideae</taxon>
        <taxon>Panicodae</taxon>
        <taxon>Paniceae</taxon>
        <taxon>Panicinae</taxon>
        <taxon>Panicum</taxon>
        <taxon>Panicum sect. Panicum</taxon>
    </lineage>
</organism>
<reference evidence="2" key="1">
    <citation type="submission" date="2018-04" db="EMBL/GenBank/DDBJ databases">
        <title>WGS assembly of Panicum hallii.</title>
        <authorList>
            <person name="Lovell J."/>
            <person name="Jenkins J."/>
            <person name="Lowry D."/>
            <person name="Mamidi S."/>
            <person name="Sreedasyam A."/>
            <person name="Weng X."/>
            <person name="Barry K."/>
            <person name="Bonette J."/>
            <person name="Campitelli B."/>
            <person name="Daum C."/>
            <person name="Gordon S."/>
            <person name="Gould B."/>
            <person name="Lipzen A."/>
            <person name="Macqueen A."/>
            <person name="Palacio-Mejia J."/>
            <person name="Plott C."/>
            <person name="Shakirov E."/>
            <person name="Shu S."/>
            <person name="Yoshinaga Y."/>
            <person name="Zane M."/>
            <person name="Rokhsar D."/>
            <person name="Grimwood J."/>
            <person name="Schmutz J."/>
            <person name="Juenger T."/>
        </authorList>
    </citation>
    <scope>NUCLEOTIDE SEQUENCE [LARGE SCALE GENOMIC DNA]</scope>
    <source>
        <strain evidence="2">FIL2</strain>
    </source>
</reference>
<accession>A0A2T8KPZ7</accession>
<protein>
    <submittedName>
        <fullName evidence="2">Uncharacterized protein</fullName>
    </submittedName>
</protein>
<feature type="compositionally biased region" description="Low complexity" evidence="1">
    <location>
        <begin position="76"/>
        <end position="99"/>
    </location>
</feature>
<dbReference type="AlphaFoldDB" id="A0A2T8KPZ7"/>
<feature type="region of interest" description="Disordered" evidence="1">
    <location>
        <begin position="1"/>
        <end position="99"/>
    </location>
</feature>
<feature type="compositionally biased region" description="Low complexity" evidence="1">
    <location>
        <begin position="1"/>
        <end position="28"/>
    </location>
</feature>
<evidence type="ECO:0000256" key="1">
    <source>
        <dbReference type="SAM" id="MobiDB-lite"/>
    </source>
</evidence>
<dbReference type="EMBL" id="CM008047">
    <property type="protein sequence ID" value="PVH64236.1"/>
    <property type="molecule type" value="Genomic_DNA"/>
</dbReference>
<name>A0A2T8KPZ7_9POAL</name>
<proteinExistence type="predicted"/>
<gene>
    <name evidence="2" type="ORF">PAHAL_2G220100</name>
</gene>